<evidence type="ECO:0000256" key="1">
    <source>
        <dbReference type="SAM" id="MobiDB-lite"/>
    </source>
</evidence>
<name>A0ABU7AB20_9TELE</name>
<accession>A0ABU7AB20</accession>
<keyword evidence="3" id="KW-1185">Reference proteome</keyword>
<dbReference type="Proteomes" id="UP001345963">
    <property type="component" value="Unassembled WGS sequence"/>
</dbReference>
<feature type="region of interest" description="Disordered" evidence="1">
    <location>
        <begin position="114"/>
        <end position="171"/>
    </location>
</feature>
<gene>
    <name evidence="2" type="ORF">ATANTOWER_023668</name>
</gene>
<reference evidence="2 3" key="1">
    <citation type="submission" date="2021-07" db="EMBL/GenBank/DDBJ databases">
        <authorList>
            <person name="Palmer J.M."/>
        </authorList>
    </citation>
    <scope>NUCLEOTIDE SEQUENCE [LARGE SCALE GENOMIC DNA]</scope>
    <source>
        <strain evidence="2 3">AT_MEX2019</strain>
        <tissue evidence="2">Muscle</tissue>
    </source>
</reference>
<evidence type="ECO:0000313" key="2">
    <source>
        <dbReference type="EMBL" id="MED6235342.1"/>
    </source>
</evidence>
<feature type="compositionally biased region" description="Polar residues" evidence="1">
    <location>
        <begin position="145"/>
        <end position="164"/>
    </location>
</feature>
<dbReference type="EMBL" id="JAHUTI010010364">
    <property type="protein sequence ID" value="MED6235342.1"/>
    <property type="molecule type" value="Genomic_DNA"/>
</dbReference>
<dbReference type="SUPFAM" id="SSF49854">
    <property type="entry name" value="Spermadhesin, CUB domain"/>
    <property type="match status" value="1"/>
</dbReference>
<evidence type="ECO:0000313" key="3">
    <source>
        <dbReference type="Proteomes" id="UP001345963"/>
    </source>
</evidence>
<feature type="region of interest" description="Disordered" evidence="1">
    <location>
        <begin position="1"/>
        <end position="22"/>
    </location>
</feature>
<protein>
    <submittedName>
        <fullName evidence="2">Uncharacterized protein</fullName>
    </submittedName>
</protein>
<sequence>MNSISAKTLDGDRGLLTHLPTQDTESEVYSVTTASPMNMPNHQPILKGLLLHEHLLTRDFQGDQHFFRKDGSVARNPTMPGFVSAPNAGDAVTQIVPHEDAPAFSDIATTATEPATSPLTTHSPTTPGPPVPLPQKKSPKEKMQDSGNLVPTTDSLTTQVTQYSRGPGTPVASLLSRERDSLLDATPGPFSTIKEKEKLNPDSLISKIPSSFHEEVTSVASTTVITTTITTMQTSEPCSMNFTESEGNIEIQQHVDPGVECNYLITVYLGYGIEVQVSRSSVFRKRLLRPLYCSIAWQDLVFITVV</sequence>
<comment type="caution">
    <text evidence="2">The sequence shown here is derived from an EMBL/GenBank/DDBJ whole genome shotgun (WGS) entry which is preliminary data.</text>
</comment>
<proteinExistence type="predicted"/>
<organism evidence="2 3">
    <name type="scientific">Ataeniobius toweri</name>
    <dbReference type="NCBI Taxonomy" id="208326"/>
    <lineage>
        <taxon>Eukaryota</taxon>
        <taxon>Metazoa</taxon>
        <taxon>Chordata</taxon>
        <taxon>Craniata</taxon>
        <taxon>Vertebrata</taxon>
        <taxon>Euteleostomi</taxon>
        <taxon>Actinopterygii</taxon>
        <taxon>Neopterygii</taxon>
        <taxon>Teleostei</taxon>
        <taxon>Neoteleostei</taxon>
        <taxon>Acanthomorphata</taxon>
        <taxon>Ovalentaria</taxon>
        <taxon>Atherinomorphae</taxon>
        <taxon>Cyprinodontiformes</taxon>
        <taxon>Goodeidae</taxon>
        <taxon>Ataeniobius</taxon>
    </lineage>
</organism>
<dbReference type="InterPro" id="IPR035914">
    <property type="entry name" value="Sperma_CUB_dom_sf"/>
</dbReference>
<feature type="compositionally biased region" description="Low complexity" evidence="1">
    <location>
        <begin position="114"/>
        <end position="125"/>
    </location>
</feature>